<proteinExistence type="predicted"/>
<organism evidence="1 2">
    <name type="scientific">Mytilus edulis</name>
    <name type="common">Blue mussel</name>
    <dbReference type="NCBI Taxonomy" id="6550"/>
    <lineage>
        <taxon>Eukaryota</taxon>
        <taxon>Metazoa</taxon>
        <taxon>Spiralia</taxon>
        <taxon>Lophotrochozoa</taxon>
        <taxon>Mollusca</taxon>
        <taxon>Bivalvia</taxon>
        <taxon>Autobranchia</taxon>
        <taxon>Pteriomorphia</taxon>
        <taxon>Mytilida</taxon>
        <taxon>Mytiloidea</taxon>
        <taxon>Mytilidae</taxon>
        <taxon>Mytilinae</taxon>
        <taxon>Mytilus</taxon>
    </lineage>
</organism>
<comment type="caution">
    <text evidence="1">The sequence shown here is derived from an EMBL/GenBank/DDBJ whole genome shotgun (WGS) entry which is preliminary data.</text>
</comment>
<dbReference type="Proteomes" id="UP000683360">
    <property type="component" value="Unassembled WGS sequence"/>
</dbReference>
<dbReference type="PANTHER" id="PTHR21301:SF10">
    <property type="entry name" value="REVERSE TRANSCRIPTASE DOMAIN-CONTAINING PROTEIN"/>
    <property type="match status" value="1"/>
</dbReference>
<accession>A0A8S3S5C0</accession>
<evidence type="ECO:0000313" key="1">
    <source>
        <dbReference type="EMBL" id="CAG2215554.1"/>
    </source>
</evidence>
<keyword evidence="2" id="KW-1185">Reference proteome</keyword>
<evidence type="ECO:0008006" key="3">
    <source>
        <dbReference type="Google" id="ProtNLM"/>
    </source>
</evidence>
<gene>
    <name evidence="1" type="ORF">MEDL_29308</name>
</gene>
<sequence length="758" mass="88153">MSNRKRSLRKRDKKKRLIKYKSKLRIHNNNKGHLKRTKHFHENVKKALNYIEVFSRENLTNYEILVLAKGLKFIPSPDVKYIKQNLLRDFDELGRKMRCKYHFSDKTNADTNHPFRIKSGFKPSLANNTIENYLFATKMEICRLKINKVRNNLSKHERAALKTLRSNNNIIIKKADKNSSTVVLDKNLYIKQTLNFLNNSICYEQIHEFNTNKISETIQKMIKQLHKKEYIDDITYKYLANNANIRVGRLYMLPKIHKINHEDREKIKTNKDFLKNIDIPGRPIVSLCNSPIEKIGQFIDHFLKPVVSQLWTYTQDTTSFINKIEQIRAPDDIIMCTFDITSMYNSLTHDEILQAVDRAWYKICRNKHEIPLPPKKDFLQILQFILCNNEFEFNNLIFRQTCGIPMGAPMSPSLADLRMFEIITNILDIFPFKDNLALIGSGLVISHSSLYEASASTTLFQTFESFSKNLTYKIAINTYFFTNLDNELQMHKSKLSLGKKKMNNNSESDTDIADTINEGIKDEIPCGQIPSNVKIIPMNFNFDQLVNESCSSGTITDGINIDKCIDNMDSALAKRHPILTLLRDIRRFDRDTLPVYANINNATFSPRFGSDDASTFFKLKVQEFNSNVKSNFREFLTVAVKEYADNLTAEVEKYWLETSAAITNGSSVVRLNDRVRSLKDKWADNYRQSATKDPKELSDLDKIKQELETLKQQTDKTKPVSEMDLMKKEIDDLKNVLGNRYGRGNRGRGRRNFRNNYY</sequence>
<name>A0A8S3S5C0_MYTED</name>
<protein>
    <recommendedName>
        <fullName evidence="3">Reverse transcriptase domain-containing protein</fullName>
    </recommendedName>
</protein>
<dbReference type="AlphaFoldDB" id="A0A8S3S5C0"/>
<dbReference type="EMBL" id="CAJPWZ010001447">
    <property type="protein sequence ID" value="CAG2215554.1"/>
    <property type="molecule type" value="Genomic_DNA"/>
</dbReference>
<dbReference type="OrthoDB" id="10009162at2759"/>
<evidence type="ECO:0000313" key="2">
    <source>
        <dbReference type="Proteomes" id="UP000683360"/>
    </source>
</evidence>
<reference evidence="1" key="1">
    <citation type="submission" date="2021-03" db="EMBL/GenBank/DDBJ databases">
        <authorList>
            <person name="Bekaert M."/>
        </authorList>
    </citation>
    <scope>NUCLEOTIDE SEQUENCE</scope>
</reference>
<dbReference type="PANTHER" id="PTHR21301">
    <property type="entry name" value="REVERSE TRANSCRIPTASE"/>
    <property type="match status" value="1"/>
</dbReference>